<evidence type="ECO:0000256" key="2">
    <source>
        <dbReference type="ARBA" id="ARBA00022741"/>
    </source>
</evidence>
<organism evidence="8 9">
    <name type="scientific">Eubacterium barkeri</name>
    <name type="common">Clostridium barkeri</name>
    <dbReference type="NCBI Taxonomy" id="1528"/>
    <lineage>
        <taxon>Bacteria</taxon>
        <taxon>Bacillati</taxon>
        <taxon>Bacillota</taxon>
        <taxon>Clostridia</taxon>
        <taxon>Eubacteriales</taxon>
        <taxon>Eubacteriaceae</taxon>
        <taxon>Eubacterium</taxon>
    </lineage>
</organism>
<dbReference type="Gene3D" id="1.10.10.60">
    <property type="entry name" value="Homeodomain-like"/>
    <property type="match status" value="1"/>
</dbReference>
<dbReference type="InterPro" id="IPR036634">
    <property type="entry name" value="PRD_sf"/>
</dbReference>
<dbReference type="PROSITE" id="PS51094">
    <property type="entry name" value="PTS_EIIA_TYPE_2"/>
    <property type="match status" value="1"/>
</dbReference>
<dbReference type="InterPro" id="IPR002078">
    <property type="entry name" value="Sigma_54_int"/>
</dbReference>
<keyword evidence="3" id="KW-0067">ATP-binding</keyword>
<dbReference type="Pfam" id="PF00158">
    <property type="entry name" value="Sigma54_activat"/>
    <property type="match status" value="1"/>
</dbReference>
<dbReference type="GO" id="GO:0009401">
    <property type="term" value="P:phosphoenolpyruvate-dependent sugar phosphotransferase system"/>
    <property type="evidence" value="ECO:0007669"/>
    <property type="project" value="InterPro"/>
</dbReference>
<dbReference type="Gene3D" id="3.40.50.300">
    <property type="entry name" value="P-loop containing nucleotide triphosphate hydrolases"/>
    <property type="match status" value="1"/>
</dbReference>
<dbReference type="EMBL" id="FNOU01000023">
    <property type="protein sequence ID" value="SDY26672.1"/>
    <property type="molecule type" value="Genomic_DNA"/>
</dbReference>
<dbReference type="InterPro" id="IPR002178">
    <property type="entry name" value="PTS_EIIA_type-2_dom"/>
</dbReference>
<reference evidence="9" key="1">
    <citation type="submission" date="2016-10" db="EMBL/GenBank/DDBJ databases">
        <authorList>
            <person name="Varghese N."/>
            <person name="Submissions S."/>
        </authorList>
    </citation>
    <scope>NUCLEOTIDE SEQUENCE [LARGE SCALE GENOMIC DNA]</scope>
    <source>
        <strain evidence="9">VPI 5359</strain>
    </source>
</reference>
<evidence type="ECO:0000313" key="8">
    <source>
        <dbReference type="EMBL" id="SDY26672.1"/>
    </source>
</evidence>
<evidence type="ECO:0000259" key="6">
    <source>
        <dbReference type="PROSITE" id="PS51096"/>
    </source>
</evidence>
<evidence type="ECO:0000259" key="7">
    <source>
        <dbReference type="PROSITE" id="PS51372"/>
    </source>
</evidence>
<keyword evidence="1" id="KW-0808">Transferase</keyword>
<dbReference type="STRING" id="1528.SAMN04488579_1236"/>
<dbReference type="InterPro" id="IPR036662">
    <property type="entry name" value="PTS_EIIA_man-typ_sf"/>
</dbReference>
<dbReference type="Pfam" id="PF03610">
    <property type="entry name" value="EIIA-man"/>
    <property type="match status" value="1"/>
</dbReference>
<dbReference type="SUPFAM" id="SSF52540">
    <property type="entry name" value="P-loop containing nucleoside triphosphate hydrolases"/>
    <property type="match status" value="1"/>
</dbReference>
<dbReference type="SUPFAM" id="SSF63520">
    <property type="entry name" value="PTS-regulatory domain, PRD"/>
    <property type="match status" value="1"/>
</dbReference>
<dbReference type="GO" id="GO:0006355">
    <property type="term" value="P:regulation of DNA-templated transcription"/>
    <property type="evidence" value="ECO:0007669"/>
    <property type="project" value="InterPro"/>
</dbReference>
<dbReference type="CDD" id="cd00009">
    <property type="entry name" value="AAA"/>
    <property type="match status" value="1"/>
</dbReference>
<dbReference type="AlphaFoldDB" id="A0A1H3IGB8"/>
<dbReference type="Gene3D" id="3.40.930.10">
    <property type="entry name" value="Mannitol-specific EII, Chain A"/>
    <property type="match status" value="1"/>
</dbReference>
<dbReference type="SMART" id="SM00382">
    <property type="entry name" value="AAA"/>
    <property type="match status" value="1"/>
</dbReference>
<feature type="domain" description="PTS EIIA type-4" evidence="6">
    <location>
        <begin position="587"/>
        <end position="710"/>
    </location>
</feature>
<dbReference type="CDD" id="cd00211">
    <property type="entry name" value="PTS_IIA_fru"/>
    <property type="match status" value="1"/>
</dbReference>
<evidence type="ECO:0000259" key="5">
    <source>
        <dbReference type="PROSITE" id="PS51094"/>
    </source>
</evidence>
<dbReference type="PROSITE" id="PS50045">
    <property type="entry name" value="SIGMA54_INTERACT_4"/>
    <property type="match status" value="1"/>
</dbReference>
<dbReference type="SUPFAM" id="SSF55804">
    <property type="entry name" value="Phoshotransferase/anion transport protein"/>
    <property type="match status" value="1"/>
</dbReference>
<dbReference type="GO" id="GO:0016740">
    <property type="term" value="F:transferase activity"/>
    <property type="evidence" value="ECO:0007669"/>
    <property type="project" value="UniProtKB-KW"/>
</dbReference>
<sequence>MKEKLRAIIESEDPHCPLTDEQIAKKLNTRREKVTTSRKALGIEDSRERLKGFVSTYITEQIPDFETLSDRGLTARLNGAGFIISRNAVGEIKKNLMAGAVPRETKAPKKKVDAFDSFVGHDRSLAPIIKQAKAAMMYPPRGLHTLILGETGVGKSDLATAMFRFSRDIGYLDKDAEFIVFNCADYAENPELLMSQIFGYKKGAFTGANQDKPGLVEKADRSILFLDEVHRLPPEGQEQLFYLIDKGKFRRLGETSSDRSASLTIIAATTENPELTLLDTFRRRIPMVIAMPSLAERPMREKLDIIKIFVQQEALRISRTIIVSNDALKSLLLFECPGNLGQLKSEIQVACARGFMNVVVGEREEMELTMDDLSTPTKRGLLQMKYYREEMDQIVGHEAIIITPGYTQTISSIKSNLYIMPDEIYAFIEERYGELNGRYDNQEIVNYILGNEIEKKLIHFVKRVEGSKKRLSKEELVNIFGLEILGIVDKVIQHIEKKYRLDLEGLYYILAAHLSATFERVRGGKALINPQLAKIKKEYVKEFQMSLEITDIIEREMGVSLPEDEAGFITMYLRMIIEGIEEEREGCVGVIVASHGSVAEGMAAVANRLLGVNHAKFMEMALDEKPQHALERTQALVQKAEMGKGVLLLVDMGSLVSFGDIITEKTGIPTRTITRTDTVLAIDAVRRAILPESNLDDIADGLLSMSKNPLEPESQRKGQKILLTVCITGHGGAVRIVDVLESLLGDEAPQYKIMPMGLFDKQLEDTIRDLKRNNEVLGIVGSINPQVPGIPFVHVNELSSGKGLAKVRAIIGGSAKRLEGWRETPKPLGLKDLVQIRFLTCAQSVSTKKAAIQELVSGLEDAEMVSPIFRDTVFEREDLSSTYFRDGIAIPHGLPEAVNRPGLNILKLKEPVDWDGRPVWLVVLMAVDSQCLGAIGEFYDFFDGTDRAEALRNAENPEELFAIFKNCDRTIGGKVNGK</sequence>
<dbReference type="Pfam" id="PF00359">
    <property type="entry name" value="PTS_EIIA_2"/>
    <property type="match status" value="1"/>
</dbReference>
<dbReference type="Proteomes" id="UP000199652">
    <property type="component" value="Unassembled WGS sequence"/>
</dbReference>
<keyword evidence="2" id="KW-0547">Nucleotide-binding</keyword>
<evidence type="ECO:0000313" key="9">
    <source>
        <dbReference type="Proteomes" id="UP000199652"/>
    </source>
</evidence>
<feature type="domain" description="Sigma-54 factor interaction" evidence="4">
    <location>
        <begin position="118"/>
        <end position="352"/>
    </location>
</feature>
<dbReference type="Gene3D" id="1.10.1790.10">
    <property type="entry name" value="PRD domain"/>
    <property type="match status" value="1"/>
</dbReference>
<accession>A0A1H3IGB8</accession>
<dbReference type="Pfam" id="PF00874">
    <property type="entry name" value="PRD"/>
    <property type="match status" value="1"/>
</dbReference>
<dbReference type="PANTHER" id="PTHR32071:SF38">
    <property type="entry name" value="PSP OPERON TRANSCRIPTIONAL ACTIVATOR"/>
    <property type="match status" value="1"/>
</dbReference>
<proteinExistence type="predicted"/>
<name>A0A1H3IGB8_EUBBA</name>
<dbReference type="InterPro" id="IPR016152">
    <property type="entry name" value="PTrfase/Anion_transptr"/>
</dbReference>
<dbReference type="SUPFAM" id="SSF53062">
    <property type="entry name" value="PTS system fructose IIA component-like"/>
    <property type="match status" value="1"/>
</dbReference>
<dbReference type="PROSITE" id="PS51096">
    <property type="entry name" value="PTS_EIIA_TYPE_4"/>
    <property type="match status" value="1"/>
</dbReference>
<protein>
    <submittedName>
        <fullName evidence="8">Transcriptional regulatory protein LevR, contains PRD, AAA+ and EIIA domains</fullName>
    </submittedName>
</protein>
<dbReference type="PROSITE" id="PS51372">
    <property type="entry name" value="PRD_2"/>
    <property type="match status" value="1"/>
</dbReference>
<evidence type="ECO:0000259" key="4">
    <source>
        <dbReference type="PROSITE" id="PS50045"/>
    </source>
</evidence>
<feature type="domain" description="PTS EIIA type-2" evidence="5">
    <location>
        <begin position="832"/>
        <end position="967"/>
    </location>
</feature>
<dbReference type="InterPro" id="IPR011608">
    <property type="entry name" value="PRD"/>
</dbReference>
<dbReference type="RefSeq" id="WP_090246613.1">
    <property type="nucleotide sequence ID" value="NZ_FNOU01000023.1"/>
</dbReference>
<dbReference type="GO" id="GO:0005524">
    <property type="term" value="F:ATP binding"/>
    <property type="evidence" value="ECO:0007669"/>
    <property type="project" value="UniProtKB-KW"/>
</dbReference>
<dbReference type="GO" id="GO:0016020">
    <property type="term" value="C:membrane"/>
    <property type="evidence" value="ECO:0007669"/>
    <property type="project" value="InterPro"/>
</dbReference>
<feature type="domain" description="PRD" evidence="7">
    <location>
        <begin position="479"/>
        <end position="583"/>
    </location>
</feature>
<gene>
    <name evidence="8" type="ORF">SAMN04488579_1236</name>
</gene>
<evidence type="ECO:0000256" key="3">
    <source>
        <dbReference type="ARBA" id="ARBA00022840"/>
    </source>
</evidence>
<keyword evidence="9" id="KW-1185">Reference proteome</keyword>
<dbReference type="PANTHER" id="PTHR32071">
    <property type="entry name" value="TRANSCRIPTIONAL REGULATORY PROTEIN"/>
    <property type="match status" value="1"/>
</dbReference>
<dbReference type="OrthoDB" id="9803970at2"/>
<evidence type="ECO:0000256" key="1">
    <source>
        <dbReference type="ARBA" id="ARBA00022679"/>
    </source>
</evidence>
<dbReference type="InterPro" id="IPR004701">
    <property type="entry name" value="PTS_EIIA_man-typ"/>
</dbReference>
<dbReference type="Gene3D" id="3.40.50.510">
    <property type="entry name" value="Phosphotransferase system, mannose-type IIA component"/>
    <property type="match status" value="1"/>
</dbReference>
<dbReference type="InterPro" id="IPR027417">
    <property type="entry name" value="P-loop_NTPase"/>
</dbReference>
<dbReference type="InterPro" id="IPR003593">
    <property type="entry name" value="AAA+_ATPase"/>
</dbReference>